<dbReference type="OMA" id="WDRERLH"/>
<evidence type="ECO:0000256" key="3">
    <source>
        <dbReference type="ARBA" id="ARBA00022946"/>
    </source>
</evidence>
<dbReference type="EMBL" id="CH916368">
    <property type="protein sequence ID" value="EDW03989.1"/>
    <property type="molecule type" value="Genomic_DNA"/>
</dbReference>
<dbReference type="GO" id="GO:0033617">
    <property type="term" value="P:mitochondrial respiratory chain complex IV assembly"/>
    <property type="evidence" value="ECO:0007669"/>
    <property type="project" value="TreeGrafter"/>
</dbReference>
<dbReference type="Proteomes" id="UP000001070">
    <property type="component" value="Unassembled WGS sequence"/>
</dbReference>
<keyword evidence="5" id="KW-0812">Transmembrane</keyword>
<gene>
    <name evidence="6" type="primary">Dgri\GH11547</name>
    <name evidence="6" type="ORF">Dgri_GH11547</name>
</gene>
<sequence length="90" mass="10152">MSLASKVTLGLAIGVSSAIIGYVHYKQSDDRFKLHQGVLRDVEQQQRRKHENRYTLQQQIDITKQLKAAMEVDANEESKRNTANAVTPNA</sequence>
<dbReference type="AlphaFoldDB" id="B4JBG6"/>
<dbReference type="KEGG" id="dgr:6561758"/>
<dbReference type="PANTHER" id="PTHR28163">
    <property type="entry name" value="PROTEIN PET117 HOMOLOG, MITOCHONDRIAL"/>
    <property type="match status" value="1"/>
</dbReference>
<keyword evidence="5" id="KW-1133">Transmembrane helix</keyword>
<organism evidence="7">
    <name type="scientific">Drosophila grimshawi</name>
    <name type="common">Hawaiian fruit fly</name>
    <name type="synonym">Idiomyia grimshawi</name>
    <dbReference type="NCBI Taxonomy" id="7222"/>
    <lineage>
        <taxon>Eukaryota</taxon>
        <taxon>Metazoa</taxon>
        <taxon>Ecdysozoa</taxon>
        <taxon>Arthropoda</taxon>
        <taxon>Hexapoda</taxon>
        <taxon>Insecta</taxon>
        <taxon>Pterygota</taxon>
        <taxon>Neoptera</taxon>
        <taxon>Endopterygota</taxon>
        <taxon>Diptera</taxon>
        <taxon>Brachycera</taxon>
        <taxon>Muscomorpha</taxon>
        <taxon>Ephydroidea</taxon>
        <taxon>Drosophilidae</taxon>
        <taxon>Drosophila</taxon>
        <taxon>Hawaiian Drosophila</taxon>
    </lineage>
</organism>
<proteinExistence type="inferred from homology"/>
<reference evidence="6 7" key="1">
    <citation type="journal article" date="2007" name="Nature">
        <title>Evolution of genes and genomes on the Drosophila phylogeny.</title>
        <authorList>
            <consortium name="Drosophila 12 Genomes Consortium"/>
            <person name="Clark A.G."/>
            <person name="Eisen M.B."/>
            <person name="Smith D.R."/>
            <person name="Bergman C.M."/>
            <person name="Oliver B."/>
            <person name="Markow T.A."/>
            <person name="Kaufman T.C."/>
            <person name="Kellis M."/>
            <person name="Gelbart W."/>
            <person name="Iyer V.N."/>
            <person name="Pollard D.A."/>
            <person name="Sackton T.B."/>
            <person name="Larracuente A.M."/>
            <person name="Singh N.D."/>
            <person name="Abad J.P."/>
            <person name="Abt D.N."/>
            <person name="Adryan B."/>
            <person name="Aguade M."/>
            <person name="Akashi H."/>
            <person name="Anderson W.W."/>
            <person name="Aquadro C.F."/>
            <person name="Ardell D.H."/>
            <person name="Arguello R."/>
            <person name="Artieri C.G."/>
            <person name="Barbash D.A."/>
            <person name="Barker D."/>
            <person name="Barsanti P."/>
            <person name="Batterham P."/>
            <person name="Batzoglou S."/>
            <person name="Begun D."/>
            <person name="Bhutkar A."/>
            <person name="Blanco E."/>
            <person name="Bosak S.A."/>
            <person name="Bradley R.K."/>
            <person name="Brand A.D."/>
            <person name="Brent M.R."/>
            <person name="Brooks A.N."/>
            <person name="Brown R.H."/>
            <person name="Butlin R.K."/>
            <person name="Caggese C."/>
            <person name="Calvi B.R."/>
            <person name="Bernardo de Carvalho A."/>
            <person name="Caspi A."/>
            <person name="Castrezana S."/>
            <person name="Celniker S.E."/>
            <person name="Chang J.L."/>
            <person name="Chapple C."/>
            <person name="Chatterji S."/>
            <person name="Chinwalla A."/>
            <person name="Civetta A."/>
            <person name="Clifton S.W."/>
            <person name="Comeron J.M."/>
            <person name="Costello J.C."/>
            <person name="Coyne J.A."/>
            <person name="Daub J."/>
            <person name="David R.G."/>
            <person name="Delcher A.L."/>
            <person name="Delehaunty K."/>
            <person name="Do C.B."/>
            <person name="Ebling H."/>
            <person name="Edwards K."/>
            <person name="Eickbush T."/>
            <person name="Evans J.D."/>
            <person name="Filipski A."/>
            <person name="Findeiss S."/>
            <person name="Freyhult E."/>
            <person name="Fulton L."/>
            <person name="Fulton R."/>
            <person name="Garcia A.C."/>
            <person name="Gardiner A."/>
            <person name="Garfield D.A."/>
            <person name="Garvin B.E."/>
            <person name="Gibson G."/>
            <person name="Gilbert D."/>
            <person name="Gnerre S."/>
            <person name="Godfrey J."/>
            <person name="Good R."/>
            <person name="Gotea V."/>
            <person name="Gravely B."/>
            <person name="Greenberg A.J."/>
            <person name="Griffiths-Jones S."/>
            <person name="Gross S."/>
            <person name="Guigo R."/>
            <person name="Gustafson E.A."/>
            <person name="Haerty W."/>
            <person name="Hahn M.W."/>
            <person name="Halligan D.L."/>
            <person name="Halpern A.L."/>
            <person name="Halter G.M."/>
            <person name="Han M.V."/>
            <person name="Heger A."/>
            <person name="Hillier L."/>
            <person name="Hinrichs A.S."/>
            <person name="Holmes I."/>
            <person name="Hoskins R.A."/>
            <person name="Hubisz M.J."/>
            <person name="Hultmark D."/>
            <person name="Huntley M.A."/>
            <person name="Jaffe D.B."/>
            <person name="Jagadeeshan S."/>
            <person name="Jeck W.R."/>
            <person name="Johnson J."/>
            <person name="Jones C.D."/>
            <person name="Jordan W.C."/>
            <person name="Karpen G.H."/>
            <person name="Kataoka E."/>
            <person name="Keightley P.D."/>
            <person name="Kheradpour P."/>
            <person name="Kirkness E.F."/>
            <person name="Koerich L.B."/>
            <person name="Kristiansen K."/>
            <person name="Kudrna D."/>
            <person name="Kulathinal R.J."/>
            <person name="Kumar S."/>
            <person name="Kwok R."/>
            <person name="Lander E."/>
            <person name="Langley C.H."/>
            <person name="Lapoint R."/>
            <person name="Lazzaro B.P."/>
            <person name="Lee S.J."/>
            <person name="Levesque L."/>
            <person name="Li R."/>
            <person name="Lin C.F."/>
            <person name="Lin M.F."/>
            <person name="Lindblad-Toh K."/>
            <person name="Llopart A."/>
            <person name="Long M."/>
            <person name="Low L."/>
            <person name="Lozovsky E."/>
            <person name="Lu J."/>
            <person name="Luo M."/>
            <person name="Machado C.A."/>
            <person name="Makalowski W."/>
            <person name="Marzo M."/>
            <person name="Matsuda M."/>
            <person name="Matzkin L."/>
            <person name="McAllister B."/>
            <person name="McBride C.S."/>
            <person name="McKernan B."/>
            <person name="McKernan K."/>
            <person name="Mendez-Lago M."/>
            <person name="Minx P."/>
            <person name="Mollenhauer M.U."/>
            <person name="Montooth K."/>
            <person name="Mount S.M."/>
            <person name="Mu X."/>
            <person name="Myers E."/>
            <person name="Negre B."/>
            <person name="Newfeld S."/>
            <person name="Nielsen R."/>
            <person name="Noor M.A."/>
            <person name="O'Grady P."/>
            <person name="Pachter L."/>
            <person name="Papaceit M."/>
            <person name="Parisi M.J."/>
            <person name="Parisi M."/>
            <person name="Parts L."/>
            <person name="Pedersen J.S."/>
            <person name="Pesole G."/>
            <person name="Phillippy A.M."/>
            <person name="Ponting C.P."/>
            <person name="Pop M."/>
            <person name="Porcelli D."/>
            <person name="Powell J.R."/>
            <person name="Prohaska S."/>
            <person name="Pruitt K."/>
            <person name="Puig M."/>
            <person name="Quesneville H."/>
            <person name="Ram K.R."/>
            <person name="Rand D."/>
            <person name="Rasmussen M.D."/>
            <person name="Reed L.K."/>
            <person name="Reenan R."/>
            <person name="Reily A."/>
            <person name="Remington K.A."/>
            <person name="Rieger T.T."/>
            <person name="Ritchie M.G."/>
            <person name="Robin C."/>
            <person name="Rogers Y.H."/>
            <person name="Rohde C."/>
            <person name="Rozas J."/>
            <person name="Rubenfield M.J."/>
            <person name="Ruiz A."/>
            <person name="Russo S."/>
            <person name="Salzberg S.L."/>
            <person name="Sanchez-Gracia A."/>
            <person name="Saranga D.J."/>
            <person name="Sato H."/>
            <person name="Schaeffer S.W."/>
            <person name="Schatz M.C."/>
            <person name="Schlenke T."/>
            <person name="Schwartz R."/>
            <person name="Segarra C."/>
            <person name="Singh R.S."/>
            <person name="Sirot L."/>
            <person name="Sirota M."/>
            <person name="Sisneros N.B."/>
            <person name="Smith C.D."/>
            <person name="Smith T.F."/>
            <person name="Spieth J."/>
            <person name="Stage D.E."/>
            <person name="Stark A."/>
            <person name="Stephan W."/>
            <person name="Strausberg R.L."/>
            <person name="Strempel S."/>
            <person name="Sturgill D."/>
            <person name="Sutton G."/>
            <person name="Sutton G.G."/>
            <person name="Tao W."/>
            <person name="Teichmann S."/>
            <person name="Tobari Y.N."/>
            <person name="Tomimura Y."/>
            <person name="Tsolas J.M."/>
            <person name="Valente V.L."/>
            <person name="Venter E."/>
            <person name="Venter J.C."/>
            <person name="Vicario S."/>
            <person name="Vieira F.G."/>
            <person name="Vilella A.J."/>
            <person name="Villasante A."/>
            <person name="Walenz B."/>
            <person name="Wang J."/>
            <person name="Wasserman M."/>
            <person name="Watts T."/>
            <person name="Wilson D."/>
            <person name="Wilson R.K."/>
            <person name="Wing R.A."/>
            <person name="Wolfner M.F."/>
            <person name="Wong A."/>
            <person name="Wong G.K."/>
            <person name="Wu C.I."/>
            <person name="Wu G."/>
            <person name="Yamamoto D."/>
            <person name="Yang H.P."/>
            <person name="Yang S.P."/>
            <person name="Yorke J.A."/>
            <person name="Yoshida K."/>
            <person name="Zdobnov E."/>
            <person name="Zhang P."/>
            <person name="Zhang Y."/>
            <person name="Zimin A.V."/>
            <person name="Baldwin J."/>
            <person name="Abdouelleil A."/>
            <person name="Abdulkadir J."/>
            <person name="Abebe A."/>
            <person name="Abera B."/>
            <person name="Abreu J."/>
            <person name="Acer S.C."/>
            <person name="Aftuck L."/>
            <person name="Alexander A."/>
            <person name="An P."/>
            <person name="Anderson E."/>
            <person name="Anderson S."/>
            <person name="Arachi H."/>
            <person name="Azer M."/>
            <person name="Bachantsang P."/>
            <person name="Barry A."/>
            <person name="Bayul T."/>
            <person name="Berlin A."/>
            <person name="Bessette D."/>
            <person name="Bloom T."/>
            <person name="Blye J."/>
            <person name="Boguslavskiy L."/>
            <person name="Bonnet C."/>
            <person name="Boukhgalter B."/>
            <person name="Bourzgui I."/>
            <person name="Brown A."/>
            <person name="Cahill P."/>
            <person name="Channer S."/>
            <person name="Cheshatsang Y."/>
            <person name="Chuda L."/>
            <person name="Citroen M."/>
            <person name="Collymore A."/>
            <person name="Cooke P."/>
            <person name="Costello M."/>
            <person name="D'Aco K."/>
            <person name="Daza R."/>
            <person name="De Haan G."/>
            <person name="DeGray S."/>
            <person name="DeMaso C."/>
            <person name="Dhargay N."/>
            <person name="Dooley K."/>
            <person name="Dooley E."/>
            <person name="Doricent M."/>
            <person name="Dorje P."/>
            <person name="Dorjee K."/>
            <person name="Dupes A."/>
            <person name="Elong R."/>
            <person name="Falk J."/>
            <person name="Farina A."/>
            <person name="Faro S."/>
            <person name="Ferguson D."/>
            <person name="Fisher S."/>
            <person name="Foley C.D."/>
            <person name="Franke A."/>
            <person name="Friedrich D."/>
            <person name="Gadbois L."/>
            <person name="Gearin G."/>
            <person name="Gearin C.R."/>
            <person name="Giannoukos G."/>
            <person name="Goode T."/>
            <person name="Graham J."/>
            <person name="Grandbois E."/>
            <person name="Grewal S."/>
            <person name="Gyaltsen K."/>
            <person name="Hafez N."/>
            <person name="Hagos B."/>
            <person name="Hall J."/>
            <person name="Henson C."/>
            <person name="Hollinger A."/>
            <person name="Honan T."/>
            <person name="Huard M.D."/>
            <person name="Hughes L."/>
            <person name="Hurhula B."/>
            <person name="Husby M.E."/>
            <person name="Kamat A."/>
            <person name="Kanga B."/>
            <person name="Kashin S."/>
            <person name="Khazanovich D."/>
            <person name="Kisner P."/>
            <person name="Lance K."/>
            <person name="Lara M."/>
            <person name="Lee W."/>
            <person name="Lennon N."/>
            <person name="Letendre F."/>
            <person name="LeVine R."/>
            <person name="Lipovsky A."/>
            <person name="Liu X."/>
            <person name="Liu J."/>
            <person name="Liu S."/>
            <person name="Lokyitsang T."/>
            <person name="Lokyitsang Y."/>
            <person name="Lubonja R."/>
            <person name="Lui A."/>
            <person name="MacDonald P."/>
            <person name="Magnisalis V."/>
            <person name="Maru K."/>
            <person name="Matthews C."/>
            <person name="McCusker W."/>
            <person name="McDonough S."/>
            <person name="Mehta T."/>
            <person name="Meldrim J."/>
            <person name="Meneus L."/>
            <person name="Mihai O."/>
            <person name="Mihalev A."/>
            <person name="Mihova T."/>
            <person name="Mittelman R."/>
            <person name="Mlenga V."/>
            <person name="Montmayeur A."/>
            <person name="Mulrain L."/>
            <person name="Navidi A."/>
            <person name="Naylor J."/>
            <person name="Negash T."/>
            <person name="Nguyen T."/>
            <person name="Nguyen N."/>
            <person name="Nicol R."/>
            <person name="Norbu C."/>
            <person name="Norbu N."/>
            <person name="Novod N."/>
            <person name="O'Neill B."/>
            <person name="Osman S."/>
            <person name="Markiewicz E."/>
            <person name="Oyono O.L."/>
            <person name="Patti C."/>
            <person name="Phunkhang P."/>
            <person name="Pierre F."/>
            <person name="Priest M."/>
            <person name="Raghuraman S."/>
            <person name="Rege F."/>
            <person name="Reyes R."/>
            <person name="Rise C."/>
            <person name="Rogov P."/>
            <person name="Ross K."/>
            <person name="Ryan E."/>
            <person name="Settipalli S."/>
            <person name="Shea T."/>
            <person name="Sherpa N."/>
            <person name="Shi L."/>
            <person name="Shih D."/>
            <person name="Sparrow T."/>
            <person name="Spaulding J."/>
            <person name="Stalker J."/>
            <person name="Stange-Thomann N."/>
            <person name="Stavropoulos S."/>
            <person name="Stone C."/>
            <person name="Strader C."/>
            <person name="Tesfaye S."/>
            <person name="Thomson T."/>
            <person name="Thoulutsang Y."/>
            <person name="Thoulutsang D."/>
            <person name="Topham K."/>
            <person name="Topping I."/>
            <person name="Tsamla T."/>
            <person name="Vassiliev H."/>
            <person name="Vo A."/>
            <person name="Wangchuk T."/>
            <person name="Wangdi T."/>
            <person name="Weiand M."/>
            <person name="Wilkinson J."/>
            <person name="Wilson A."/>
            <person name="Yadav S."/>
            <person name="Young G."/>
            <person name="Yu Q."/>
            <person name="Zembek L."/>
            <person name="Zhong D."/>
            <person name="Zimmer A."/>
            <person name="Zwirko Z."/>
            <person name="Jaffe D.B."/>
            <person name="Alvarez P."/>
            <person name="Brockman W."/>
            <person name="Butler J."/>
            <person name="Chin C."/>
            <person name="Gnerre S."/>
            <person name="Grabherr M."/>
            <person name="Kleber M."/>
            <person name="Mauceli E."/>
            <person name="MacCallum I."/>
        </authorList>
    </citation>
    <scope>NUCLEOTIDE SEQUENCE [LARGE SCALE GENOMIC DNA]</scope>
    <source>
        <strain evidence="7">Tucson 15287-2541.00</strain>
    </source>
</reference>
<dbReference type="OrthoDB" id="76305at2759"/>
<dbReference type="HOGENOM" id="CLU_161486_2_0_1"/>
<evidence type="ECO:0000256" key="2">
    <source>
        <dbReference type="ARBA" id="ARBA00008197"/>
    </source>
</evidence>
<dbReference type="eggNOG" id="ENOG502S7B1">
    <property type="taxonomic scope" value="Eukaryota"/>
</dbReference>
<dbReference type="FunCoup" id="B4JBG6">
    <property type="interactions" value="388"/>
</dbReference>
<dbReference type="STRING" id="7222.B4JBG6"/>
<evidence type="ECO:0000256" key="5">
    <source>
        <dbReference type="SAM" id="Phobius"/>
    </source>
</evidence>
<comment type="subcellular location">
    <subcellularLocation>
        <location evidence="1">Mitochondrion</location>
    </subcellularLocation>
</comment>
<dbReference type="GO" id="GO:0005739">
    <property type="term" value="C:mitochondrion"/>
    <property type="evidence" value="ECO:0007669"/>
    <property type="project" value="UniProtKB-SubCell"/>
</dbReference>
<feature type="transmembrane region" description="Helical" evidence="5">
    <location>
        <begin position="6"/>
        <end position="25"/>
    </location>
</feature>
<dbReference type="Pfam" id="PF15786">
    <property type="entry name" value="PET117"/>
    <property type="match status" value="1"/>
</dbReference>
<dbReference type="InterPro" id="IPR031568">
    <property type="entry name" value="Pet117"/>
</dbReference>
<accession>B4JBG6</accession>
<dbReference type="PANTHER" id="PTHR28163:SF1">
    <property type="entry name" value="PROTEIN PET117 HOMOLOG, MITOCHONDRIAL"/>
    <property type="match status" value="1"/>
</dbReference>
<keyword evidence="4" id="KW-0496">Mitochondrion</keyword>
<dbReference type="InParanoid" id="B4JBG6"/>
<evidence type="ECO:0000256" key="1">
    <source>
        <dbReference type="ARBA" id="ARBA00004173"/>
    </source>
</evidence>
<name>B4JBG6_DROGR</name>
<keyword evidence="3" id="KW-0809">Transit peptide</keyword>
<dbReference type="PhylomeDB" id="B4JBG6"/>
<evidence type="ECO:0000256" key="4">
    <source>
        <dbReference type="ARBA" id="ARBA00023128"/>
    </source>
</evidence>
<evidence type="ECO:0000313" key="6">
    <source>
        <dbReference type="EMBL" id="EDW03989.1"/>
    </source>
</evidence>
<keyword evidence="5" id="KW-0472">Membrane</keyword>
<protein>
    <submittedName>
        <fullName evidence="6">GH11547</fullName>
    </submittedName>
</protein>
<evidence type="ECO:0000313" key="7">
    <source>
        <dbReference type="Proteomes" id="UP000001070"/>
    </source>
</evidence>
<comment type="similarity">
    <text evidence="2">Belongs to the PET117 family.</text>
</comment>
<keyword evidence="7" id="KW-1185">Reference proteome</keyword>